<accession>A0ACC2J5B0</accession>
<keyword evidence="2" id="KW-1185">Reference proteome</keyword>
<reference evidence="1" key="1">
    <citation type="submission" date="2022-12" db="EMBL/GenBank/DDBJ databases">
        <title>Genome Sequence of Lasiodiplodia mahajangana.</title>
        <authorList>
            <person name="Buettner E."/>
        </authorList>
    </citation>
    <scope>NUCLEOTIDE SEQUENCE</scope>
    <source>
        <strain evidence="1">VT137</strain>
    </source>
</reference>
<sequence>MAPPEDLPKMTYRFLGRSGLQVSAISIGGWLTYGGYTEQVASTSSTAPKLIPVSNPTLPEAIIVVEGSTEDENGTDVKVR</sequence>
<evidence type="ECO:0000313" key="2">
    <source>
        <dbReference type="Proteomes" id="UP001153332"/>
    </source>
</evidence>
<protein>
    <submittedName>
        <fullName evidence="1">Uncharacterized protein</fullName>
    </submittedName>
</protein>
<organism evidence="1 2">
    <name type="scientific">Lasiodiplodia mahajangana</name>
    <dbReference type="NCBI Taxonomy" id="1108764"/>
    <lineage>
        <taxon>Eukaryota</taxon>
        <taxon>Fungi</taxon>
        <taxon>Dikarya</taxon>
        <taxon>Ascomycota</taxon>
        <taxon>Pezizomycotina</taxon>
        <taxon>Dothideomycetes</taxon>
        <taxon>Dothideomycetes incertae sedis</taxon>
        <taxon>Botryosphaeriales</taxon>
        <taxon>Botryosphaeriaceae</taxon>
        <taxon>Lasiodiplodia</taxon>
    </lineage>
</organism>
<comment type="caution">
    <text evidence="1">The sequence shown here is derived from an EMBL/GenBank/DDBJ whole genome shotgun (WGS) entry which is preliminary data.</text>
</comment>
<name>A0ACC2J5B0_9PEZI</name>
<evidence type="ECO:0000313" key="1">
    <source>
        <dbReference type="EMBL" id="KAJ8122353.1"/>
    </source>
</evidence>
<dbReference type="Proteomes" id="UP001153332">
    <property type="component" value="Unassembled WGS sequence"/>
</dbReference>
<dbReference type="EMBL" id="JAPUUL010003584">
    <property type="protein sequence ID" value="KAJ8122353.1"/>
    <property type="molecule type" value="Genomic_DNA"/>
</dbReference>
<proteinExistence type="predicted"/>
<gene>
    <name evidence="1" type="ORF">O1611_g9862</name>
</gene>